<dbReference type="AlphaFoldDB" id="A0A5D5AMP6"/>
<dbReference type="InterPro" id="IPR011989">
    <property type="entry name" value="ARM-like"/>
</dbReference>
<keyword evidence="2" id="KW-1185">Reference proteome</keyword>
<organism evidence="1 2">
    <name type="scientific">Natrialba swarupiae</name>
    <dbReference type="NCBI Taxonomy" id="2448032"/>
    <lineage>
        <taxon>Archaea</taxon>
        <taxon>Methanobacteriati</taxon>
        <taxon>Methanobacteriota</taxon>
        <taxon>Stenosarchaea group</taxon>
        <taxon>Halobacteria</taxon>
        <taxon>Halobacteriales</taxon>
        <taxon>Natrialbaceae</taxon>
        <taxon>Natrialba</taxon>
    </lineage>
</organism>
<dbReference type="Gene3D" id="1.25.10.10">
    <property type="entry name" value="Leucine-rich Repeat Variant"/>
    <property type="match status" value="1"/>
</dbReference>
<dbReference type="RefSeq" id="WP_149081282.1">
    <property type="nucleotide sequence ID" value="NZ_VTAW01000010.1"/>
</dbReference>
<dbReference type="Pfam" id="PF13646">
    <property type="entry name" value="HEAT_2"/>
    <property type="match status" value="1"/>
</dbReference>
<dbReference type="EMBL" id="VTAW01000010">
    <property type="protein sequence ID" value="TYT62195.1"/>
    <property type="molecule type" value="Genomic_DNA"/>
</dbReference>
<dbReference type="InterPro" id="IPR016024">
    <property type="entry name" value="ARM-type_fold"/>
</dbReference>
<protein>
    <submittedName>
        <fullName evidence="1">HEAT repeat domain-containing protein</fullName>
    </submittedName>
</protein>
<comment type="caution">
    <text evidence="1">The sequence shown here is derived from an EMBL/GenBank/DDBJ whole genome shotgun (WGS) entry which is preliminary data.</text>
</comment>
<dbReference type="Proteomes" id="UP000324104">
    <property type="component" value="Unassembled WGS sequence"/>
</dbReference>
<proteinExistence type="predicted"/>
<sequence>MDRDGGESVEQRPNSCSFDLPSVLVQLDDRTATAQREAVRTIRENVKEQPRVCLPAVPKLRALLAQPSLECHDTVAYCLAELAAESPVDVAPSADEIVAFVDDDPPAAVTADLLRCLESIATARPAALVDHTEVIATTLESDDPDVRAAAAATLGRVGLETDATLEGTRDRLAELAADDPNREVRARARRACELISR</sequence>
<dbReference type="SUPFAM" id="SSF48371">
    <property type="entry name" value="ARM repeat"/>
    <property type="match status" value="1"/>
</dbReference>
<accession>A0A5D5AMP6</accession>
<reference evidence="1 2" key="1">
    <citation type="submission" date="2019-08" db="EMBL/GenBank/DDBJ databases">
        <title>Archaea genome.</title>
        <authorList>
            <person name="Kajale S."/>
            <person name="Shouche Y."/>
            <person name="Deshpande N."/>
            <person name="Sharma A."/>
        </authorList>
    </citation>
    <scope>NUCLEOTIDE SEQUENCE [LARGE SCALE GENOMIC DNA]</scope>
    <source>
        <strain evidence="1 2">ESP3B_9</strain>
    </source>
</reference>
<evidence type="ECO:0000313" key="1">
    <source>
        <dbReference type="EMBL" id="TYT62195.1"/>
    </source>
</evidence>
<evidence type="ECO:0000313" key="2">
    <source>
        <dbReference type="Proteomes" id="UP000324104"/>
    </source>
</evidence>
<gene>
    <name evidence="1" type="ORF">FYC77_09570</name>
</gene>
<name>A0A5D5AMP6_9EURY</name>